<dbReference type="InterPro" id="IPR023809">
    <property type="entry name" value="Thiopep_bacteriocin_synth_dom"/>
</dbReference>
<name>D6X9Z6_STRE2</name>
<dbReference type="AlphaFoldDB" id="D6X9Z6"/>
<protein>
    <submittedName>
        <fullName evidence="3">Predicted protein</fullName>
    </submittedName>
</protein>
<evidence type="ECO:0000259" key="2">
    <source>
        <dbReference type="Pfam" id="PF14028"/>
    </source>
</evidence>
<feature type="compositionally biased region" description="Low complexity" evidence="1">
    <location>
        <begin position="9"/>
        <end position="21"/>
    </location>
</feature>
<dbReference type="Proteomes" id="UP000002805">
    <property type="component" value="Chromosome"/>
</dbReference>
<evidence type="ECO:0000313" key="3">
    <source>
        <dbReference type="EMBL" id="EFH30878.1"/>
    </source>
</evidence>
<accession>D6X9Z6</accession>
<organism evidence="3 4">
    <name type="scientific">Streptomyces pristinaespiralis (strain ATCC 25486 / DSM 40338 / CBS 914.69 / JCM 4507 / KCC S-0507 / NBRC 13074 / NRRL 2958 / 5647)</name>
    <dbReference type="NCBI Taxonomy" id="457429"/>
    <lineage>
        <taxon>Bacteria</taxon>
        <taxon>Bacillati</taxon>
        <taxon>Actinomycetota</taxon>
        <taxon>Actinomycetes</taxon>
        <taxon>Kitasatosporales</taxon>
        <taxon>Streptomycetaceae</taxon>
        <taxon>Streptomyces</taxon>
    </lineage>
</organism>
<dbReference type="Pfam" id="PF14028">
    <property type="entry name" value="Lant_dehydr_C"/>
    <property type="match status" value="1"/>
</dbReference>
<evidence type="ECO:0000313" key="4">
    <source>
        <dbReference type="Proteomes" id="UP000002805"/>
    </source>
</evidence>
<reference evidence="4" key="2">
    <citation type="submission" date="2009-10" db="EMBL/GenBank/DDBJ databases">
        <title>The genome sequence of Streptomyces pristinaespiralis strain ATCC 25486.</title>
        <authorList>
            <consortium name="The Broad Institute Genome Sequencing Platform"/>
            <consortium name="Broad Institute Microbial Sequencing Center"/>
            <person name="Fischbach M."/>
            <person name="Godfrey P."/>
            <person name="Ward D."/>
            <person name="Young S."/>
            <person name="Zeng Q."/>
            <person name="Koehrsen M."/>
            <person name="Alvarado L."/>
            <person name="Berlin A.M."/>
            <person name="Bochicchio J."/>
            <person name="Borenstein D."/>
            <person name="Chapman S.B."/>
            <person name="Chen Z."/>
            <person name="Engels R."/>
            <person name="Freedman E."/>
            <person name="Gellesch M."/>
            <person name="Goldberg J."/>
            <person name="Griggs A."/>
            <person name="Gujja S."/>
            <person name="Heilman E.R."/>
            <person name="Heiman D.I."/>
            <person name="Hepburn T.A."/>
            <person name="Howarth C."/>
            <person name="Jen D."/>
            <person name="Larson L."/>
            <person name="Lewis B."/>
            <person name="Mehta T."/>
            <person name="Park D."/>
            <person name="Pearson M."/>
            <person name="Richards J."/>
            <person name="Roberts A."/>
            <person name="Saif S."/>
            <person name="Shea T.D."/>
            <person name="Shenoy N."/>
            <person name="Sisk P."/>
            <person name="Stolte C."/>
            <person name="Sykes S.N."/>
            <person name="Thomson T."/>
            <person name="Walk T."/>
            <person name="White J."/>
            <person name="Yandava C."/>
            <person name="Straight P."/>
            <person name="Clardy J."/>
            <person name="Hung D."/>
            <person name="Kolter R."/>
            <person name="Mekalanos J."/>
            <person name="Walker S."/>
            <person name="Walsh C.T."/>
            <person name="Wieland-Brown L.C."/>
            <person name="Haas B."/>
            <person name="Nusbaum C."/>
            <person name="Birren B."/>
        </authorList>
    </citation>
    <scope>NUCLEOTIDE SEQUENCE [LARGE SCALE GENOMIC DNA]</scope>
    <source>
        <strain evidence="4">ATCC 25486 / DSM 40338 / CBS 914.69 / JCM 4507 / NBRC 13074 / NRRL 2958 / 5647</strain>
    </source>
</reference>
<dbReference type="eggNOG" id="COG0778">
    <property type="taxonomic scope" value="Bacteria"/>
</dbReference>
<feature type="non-terminal residue" evidence="3">
    <location>
        <position position="336"/>
    </location>
</feature>
<dbReference type="NCBIfam" id="TIGR03891">
    <property type="entry name" value="thiopep_ocin"/>
    <property type="match status" value="1"/>
</dbReference>
<dbReference type="HOGENOM" id="CLU_073591_0_0_11"/>
<feature type="region of interest" description="Disordered" evidence="1">
    <location>
        <begin position="1"/>
        <end position="58"/>
    </location>
</feature>
<sequence length="336" mass="36756">MSVRRGVRPVRAPRQGVQGDTRTARPRPGGGRDDRPVRGGGSPAGHRRRAARPETVKERSMTWNSWHLHLATTARSAHDRVLTRVVGPTVRELAADRPWFFIRYWQAGPHLRLRIADLDPTTYGRVEAALRERLADAGRLTAGEEPLAAEDYRRSAGQLASAGEQGEDRNVRELLAPGVHRAIYEPEFDRYGGPALMPATEALFRLSSELVLGLVPKAVTERHRALLALRGTMAAAAALGDATERTYFYAHGLGAWRAWAGDAGYPGDLLDSVTTITRAAGAAPVDPLDHGVFARWHDGLAALTGDLREKSDTHPGMVLFSHAHMLHNRLGLSLLE</sequence>
<feature type="domain" description="Thiopeptide-type bacteriocin biosynthesis" evidence="2">
    <location>
        <begin position="68"/>
        <end position="333"/>
    </location>
</feature>
<reference evidence="4" key="1">
    <citation type="submission" date="2008-02" db="EMBL/GenBank/DDBJ databases">
        <authorList>
            <consortium name="The Broad Institute Genome Sequencing Platform"/>
            <person name="Fischbach M."/>
            <person name="Ward D."/>
            <person name="Young S."/>
            <person name="Jaffe D."/>
            <person name="Gnerre S."/>
            <person name="Berlin A."/>
            <person name="Heiman D."/>
            <person name="Hepburn T."/>
            <person name="Sykes S."/>
            <person name="Alvarado L."/>
            <person name="Kodira C.D."/>
            <person name="Straight P."/>
            <person name="Clardy J."/>
            <person name="Hung D."/>
            <person name="Kolter R."/>
            <person name="Mekalanos J."/>
            <person name="Walker S."/>
            <person name="Walsh C.T."/>
            <person name="Lander E."/>
            <person name="Galagan J."/>
            <person name="Nusbaum C."/>
            <person name="Birren B."/>
        </authorList>
    </citation>
    <scope>NUCLEOTIDE SEQUENCE [LARGE SCALE GENOMIC DNA]</scope>
    <source>
        <strain evidence="4">ATCC 25486 / DSM 40338 / CBS 914.69 / JCM 4507 / NBRC 13074 / NRRL 2958 / 5647</strain>
    </source>
</reference>
<keyword evidence="4" id="KW-1185">Reference proteome</keyword>
<proteinExistence type="predicted"/>
<dbReference type="EMBL" id="CM000950">
    <property type="protein sequence ID" value="EFH30878.1"/>
    <property type="molecule type" value="Genomic_DNA"/>
</dbReference>
<evidence type="ECO:0000256" key="1">
    <source>
        <dbReference type="SAM" id="MobiDB-lite"/>
    </source>
</evidence>
<gene>
    <name evidence="3" type="ORF">SSDG_06096</name>
</gene>